<sequence length="91" mass="9795">MRFRTGFPCLARGRYRGPMTRFEVDMSDESGTTVTQAAAANGVAPGAYVAALVEANLPRHLFLTGAQDCIDTFGEVFAQRFGPSRADHQAA</sequence>
<evidence type="ECO:0000313" key="1">
    <source>
        <dbReference type="EMBL" id="ATM24660.1"/>
    </source>
</evidence>
<organism evidence="1 2">
    <name type="scientific">Streptomyces alboflavus</name>
    <dbReference type="NCBI Taxonomy" id="67267"/>
    <lineage>
        <taxon>Bacteria</taxon>
        <taxon>Bacillati</taxon>
        <taxon>Actinomycetota</taxon>
        <taxon>Actinomycetes</taxon>
        <taxon>Kitasatosporales</taxon>
        <taxon>Streptomycetaceae</taxon>
        <taxon>Streptomyces</taxon>
    </lineage>
</organism>
<gene>
    <name evidence="1" type="ORF">SMD44_p10161</name>
</gene>
<evidence type="ECO:0000313" key="2">
    <source>
        <dbReference type="Proteomes" id="UP000195880"/>
    </source>
</evidence>
<proteinExistence type="predicted"/>
<keyword evidence="1" id="KW-0614">Plasmid</keyword>
<accession>A0A291W2Z1</accession>
<protein>
    <submittedName>
        <fullName evidence="1">Uncharacterized protein</fullName>
    </submittedName>
</protein>
<keyword evidence="2" id="KW-1185">Reference proteome</keyword>
<dbReference type="KEGG" id="salf:SMD44_p10161"/>
<dbReference type="AlphaFoldDB" id="A0A291W2Z1"/>
<geneLocation type="plasmid" evidence="2">
    <name>pmdjk44.1</name>
</geneLocation>
<reference evidence="1 2" key="1">
    <citation type="submission" date="2017-10" db="EMBL/GenBank/DDBJ databases">
        <title>Streptomyces alboflavus Genome sequencing and assembly.</title>
        <authorList>
            <person name="Wang Y."/>
            <person name="Du B."/>
            <person name="Ding Y."/>
            <person name="Liu H."/>
            <person name="Hou Q."/>
            <person name="Liu K."/>
            <person name="Wang C."/>
            <person name="Yao L."/>
        </authorList>
    </citation>
    <scope>NUCLEOTIDE SEQUENCE [LARGE SCALE GENOMIC DNA]</scope>
    <source>
        <strain evidence="1 2">MDJK44</strain>
        <plasmid evidence="2">Plasmid pmdjk44.1</plasmid>
    </source>
</reference>
<name>A0A291W2Z1_9ACTN</name>
<dbReference type="EMBL" id="CP023976">
    <property type="protein sequence ID" value="ATM24660.1"/>
    <property type="molecule type" value="Genomic_DNA"/>
</dbReference>
<dbReference type="Proteomes" id="UP000195880">
    <property type="component" value="Plasmid pMDJK44.1"/>
</dbReference>